<evidence type="ECO:0000313" key="5">
    <source>
        <dbReference type="Proteomes" id="UP000319004"/>
    </source>
</evidence>
<keyword evidence="5" id="KW-1185">Reference proteome</keyword>
<evidence type="ECO:0000256" key="3">
    <source>
        <dbReference type="SAM" id="Phobius"/>
    </source>
</evidence>
<accession>A0A518HTG8</accession>
<dbReference type="Proteomes" id="UP000319004">
    <property type="component" value="Chromosome"/>
</dbReference>
<feature type="coiled-coil region" evidence="1">
    <location>
        <begin position="338"/>
        <end position="407"/>
    </location>
</feature>
<dbReference type="AlphaFoldDB" id="A0A518HTG8"/>
<keyword evidence="3" id="KW-0472">Membrane</keyword>
<feature type="region of interest" description="Disordered" evidence="2">
    <location>
        <begin position="113"/>
        <end position="185"/>
    </location>
</feature>
<dbReference type="RefSeq" id="WP_145388509.1">
    <property type="nucleotide sequence ID" value="NZ_CP037423.1"/>
</dbReference>
<dbReference type="OrthoDB" id="243198at2"/>
<sequence length="432" mass="47895">MIKPRSNDRPCARHATTKCDQSTAEWRCAARRVPIAALLLLFTLGCWGGSTAIAQDRHHTRREQNPNSALRKLDLLQQSVKQKLKNALGVKGQHDSNEDAQGSGADGAIAADDRHAQTHGRSSGNGVIAQAGNPTQSQVHPKWTPQPTSPAGAEHPRWVPPNSRTDDGSRAVAAAAENRWQPERYTEEQYYQESYARQPYQQQPYPHEQYAPAQYASPNPMRAAEPAEQHAVGPAAYNQIQRPLPPPIADLATGELPQPAGQPGRGPTRRWDGQRWDGQEQGFADPRYSNSSEMGYRGEPSRLANASVNTNAPLARGSVLGDNQITATQHALRLLEENGDLKAKLAMLDAENKRLKEKLDQTETLLGRSTKAVEGAYEEIEATRQINRELQTKLDDAEQKYNRYLMETDRMLQSIREELDDVLVREISANGT</sequence>
<reference evidence="4 5" key="1">
    <citation type="submission" date="2019-03" db="EMBL/GenBank/DDBJ databases">
        <title>Deep-cultivation of Planctomycetes and their phenomic and genomic characterization uncovers novel biology.</title>
        <authorList>
            <person name="Wiegand S."/>
            <person name="Jogler M."/>
            <person name="Boedeker C."/>
            <person name="Pinto D."/>
            <person name="Vollmers J."/>
            <person name="Rivas-Marin E."/>
            <person name="Kohn T."/>
            <person name="Peeters S.H."/>
            <person name="Heuer A."/>
            <person name="Rast P."/>
            <person name="Oberbeckmann S."/>
            <person name="Bunk B."/>
            <person name="Jeske O."/>
            <person name="Meyerdierks A."/>
            <person name="Storesund J.E."/>
            <person name="Kallscheuer N."/>
            <person name="Luecker S."/>
            <person name="Lage O.M."/>
            <person name="Pohl T."/>
            <person name="Merkel B.J."/>
            <person name="Hornburger P."/>
            <person name="Mueller R.-W."/>
            <person name="Bruemmer F."/>
            <person name="Labrenz M."/>
            <person name="Spormann A.M."/>
            <person name="Op den Camp H."/>
            <person name="Overmann J."/>
            <person name="Amann R."/>
            <person name="Jetten M.S.M."/>
            <person name="Mascher T."/>
            <person name="Medema M.H."/>
            <person name="Devos D.P."/>
            <person name="Kaster A.-K."/>
            <person name="Ovreas L."/>
            <person name="Rohde M."/>
            <person name="Galperin M.Y."/>
            <person name="Jogler C."/>
        </authorList>
    </citation>
    <scope>NUCLEOTIDE SEQUENCE [LARGE SCALE GENOMIC DNA]</scope>
    <source>
        <strain evidence="4 5">Enr13</strain>
    </source>
</reference>
<feature type="transmembrane region" description="Helical" evidence="3">
    <location>
        <begin position="35"/>
        <end position="54"/>
    </location>
</feature>
<name>A0A518HTG8_9BACT</name>
<keyword evidence="3" id="KW-0812">Transmembrane</keyword>
<keyword evidence="3" id="KW-1133">Transmembrane helix</keyword>
<feature type="region of interest" description="Disordered" evidence="2">
    <location>
        <begin position="87"/>
        <end position="106"/>
    </location>
</feature>
<proteinExistence type="predicted"/>
<feature type="compositionally biased region" description="Basic and acidic residues" evidence="2">
    <location>
        <begin position="269"/>
        <end position="278"/>
    </location>
</feature>
<evidence type="ECO:0000256" key="2">
    <source>
        <dbReference type="SAM" id="MobiDB-lite"/>
    </source>
</evidence>
<feature type="region of interest" description="Disordered" evidence="2">
    <location>
        <begin position="252"/>
        <end position="296"/>
    </location>
</feature>
<dbReference type="EMBL" id="CP037423">
    <property type="protein sequence ID" value="QDV44121.1"/>
    <property type="molecule type" value="Genomic_DNA"/>
</dbReference>
<gene>
    <name evidence="4" type="ORF">Enr13x_39830</name>
</gene>
<keyword evidence="1" id="KW-0175">Coiled coil</keyword>
<evidence type="ECO:0000256" key="1">
    <source>
        <dbReference type="SAM" id="Coils"/>
    </source>
</evidence>
<dbReference type="KEGG" id="snep:Enr13x_39830"/>
<protein>
    <submittedName>
        <fullName evidence="4">Uncharacterized protein</fullName>
    </submittedName>
</protein>
<evidence type="ECO:0000313" key="4">
    <source>
        <dbReference type="EMBL" id="QDV44121.1"/>
    </source>
</evidence>
<organism evidence="4 5">
    <name type="scientific">Stieleria neptunia</name>
    <dbReference type="NCBI Taxonomy" id="2527979"/>
    <lineage>
        <taxon>Bacteria</taxon>
        <taxon>Pseudomonadati</taxon>
        <taxon>Planctomycetota</taxon>
        <taxon>Planctomycetia</taxon>
        <taxon>Pirellulales</taxon>
        <taxon>Pirellulaceae</taxon>
        <taxon>Stieleria</taxon>
    </lineage>
</organism>